<protein>
    <submittedName>
        <fullName evidence="2">Uncharacterized protein</fullName>
    </submittedName>
</protein>
<keyword evidence="1" id="KW-0732">Signal</keyword>
<evidence type="ECO:0000256" key="1">
    <source>
        <dbReference type="SAM" id="SignalP"/>
    </source>
</evidence>
<gene>
    <name evidence="2" type="ORF">HMF8227_00274</name>
</gene>
<accession>A0A2S2DZR9</accession>
<reference evidence="2 3" key="1">
    <citation type="submission" date="2018-05" db="EMBL/GenBank/DDBJ databases">
        <title>Salinimonas sp. HMF8227 Genome sequencing and assembly.</title>
        <authorList>
            <person name="Kang H."/>
            <person name="Kang J."/>
            <person name="Cha I."/>
            <person name="Kim H."/>
            <person name="Joh K."/>
        </authorList>
    </citation>
    <scope>NUCLEOTIDE SEQUENCE [LARGE SCALE GENOMIC DNA]</scope>
    <source>
        <strain evidence="2 3">HMF8227</strain>
    </source>
</reference>
<evidence type="ECO:0000313" key="3">
    <source>
        <dbReference type="Proteomes" id="UP000245728"/>
    </source>
</evidence>
<dbReference type="Proteomes" id="UP000245728">
    <property type="component" value="Chromosome"/>
</dbReference>
<dbReference type="AlphaFoldDB" id="A0A2S2DZR9"/>
<sequence length="117" mass="13228">MKRILILSLCLFVSVSALPGQRLTDPTRPSQDWLKAPAEQKSQISELSWPKVQAVMHRQGRYLALIAGQWYAEGDRWQEIKITRIRPTEVTFAGPEGLVKRQVGSSNTIKKVAKDEV</sequence>
<dbReference type="KEGG" id="salh:HMF8227_00274"/>
<name>A0A2S2DZR9_9ALTE</name>
<keyword evidence="3" id="KW-1185">Reference proteome</keyword>
<evidence type="ECO:0000313" key="2">
    <source>
        <dbReference type="EMBL" id="AWL10782.1"/>
    </source>
</evidence>
<feature type="chain" id="PRO_5015409830" evidence="1">
    <location>
        <begin position="20"/>
        <end position="117"/>
    </location>
</feature>
<proteinExistence type="predicted"/>
<dbReference type="RefSeq" id="WP_162558451.1">
    <property type="nucleotide sequence ID" value="NZ_CP029347.1"/>
</dbReference>
<organism evidence="2 3">
    <name type="scientific">Saliniradius amylolyticus</name>
    <dbReference type="NCBI Taxonomy" id="2183582"/>
    <lineage>
        <taxon>Bacteria</taxon>
        <taxon>Pseudomonadati</taxon>
        <taxon>Pseudomonadota</taxon>
        <taxon>Gammaproteobacteria</taxon>
        <taxon>Alteromonadales</taxon>
        <taxon>Alteromonadaceae</taxon>
        <taxon>Saliniradius</taxon>
    </lineage>
</organism>
<feature type="signal peptide" evidence="1">
    <location>
        <begin position="1"/>
        <end position="19"/>
    </location>
</feature>
<dbReference type="EMBL" id="CP029347">
    <property type="protein sequence ID" value="AWL10782.1"/>
    <property type="molecule type" value="Genomic_DNA"/>
</dbReference>